<gene>
    <name evidence="4" type="ORF">GCM10007392_39530</name>
</gene>
<evidence type="ECO:0000259" key="3">
    <source>
        <dbReference type="Pfam" id="PF00561"/>
    </source>
</evidence>
<evidence type="ECO:0000256" key="1">
    <source>
        <dbReference type="SAM" id="Coils"/>
    </source>
</evidence>
<keyword evidence="2" id="KW-0812">Transmembrane</keyword>
<organism evidence="4 5">
    <name type="scientific">Saccharospirillum salsuginis</name>
    <dbReference type="NCBI Taxonomy" id="418750"/>
    <lineage>
        <taxon>Bacteria</taxon>
        <taxon>Pseudomonadati</taxon>
        <taxon>Pseudomonadota</taxon>
        <taxon>Gammaproteobacteria</taxon>
        <taxon>Oceanospirillales</taxon>
        <taxon>Saccharospirillaceae</taxon>
        <taxon>Saccharospirillum</taxon>
    </lineage>
</organism>
<dbReference type="SUPFAM" id="SSF53474">
    <property type="entry name" value="alpha/beta-Hydrolases"/>
    <property type="match status" value="1"/>
</dbReference>
<dbReference type="Gene3D" id="3.40.50.1820">
    <property type="entry name" value="alpha/beta hydrolase"/>
    <property type="match status" value="1"/>
</dbReference>
<dbReference type="InterPro" id="IPR050266">
    <property type="entry name" value="AB_hydrolase_sf"/>
</dbReference>
<accession>A0A918KP12</accession>
<dbReference type="PANTHER" id="PTHR43798:SF33">
    <property type="entry name" value="HYDROLASE, PUTATIVE (AFU_ORTHOLOGUE AFUA_2G14860)-RELATED"/>
    <property type="match status" value="1"/>
</dbReference>
<dbReference type="GO" id="GO:0016020">
    <property type="term" value="C:membrane"/>
    <property type="evidence" value="ECO:0007669"/>
    <property type="project" value="TreeGrafter"/>
</dbReference>
<dbReference type="EMBL" id="BMXR01000011">
    <property type="protein sequence ID" value="GGX67918.1"/>
    <property type="molecule type" value="Genomic_DNA"/>
</dbReference>
<dbReference type="Proteomes" id="UP000626148">
    <property type="component" value="Unassembled WGS sequence"/>
</dbReference>
<dbReference type="GO" id="GO:0046464">
    <property type="term" value="P:acylglycerol catabolic process"/>
    <property type="evidence" value="ECO:0007669"/>
    <property type="project" value="TreeGrafter"/>
</dbReference>
<protein>
    <recommendedName>
        <fullName evidence="3">AB hydrolase-1 domain-containing protein</fullName>
    </recommendedName>
</protein>
<dbReference type="Pfam" id="PF00561">
    <property type="entry name" value="Abhydrolase_1"/>
    <property type="match status" value="1"/>
</dbReference>
<dbReference type="PRINTS" id="PR00111">
    <property type="entry name" value="ABHYDROLASE"/>
</dbReference>
<sequence length="273" mass="30470">MTEATDTSDLNVLTFGEGTDKPALIFVHGMAGSAGLWGLYYAFWLMRRYRIVAYDLRGHGLSEATSQGYALADQAEDLERVRRHWVGGPATVVGYSYGGHIATQWARTYPEHARGLVVLDSPPLPVDERAIDDMLDGLSQVLGGDFEPEGGFLDSIKDSLRGDIESQRRQVRRFKSRLDALHDTRFRAEVLADEPFGDDDFRAIQCPTQLIYSTGDGNRAYAEHQQRLIPDCGLAMVEAGHDLVMTHPAEVRRLLEVFMARLAAHPPIVTDRR</sequence>
<feature type="transmembrane region" description="Helical" evidence="2">
    <location>
        <begin position="23"/>
        <end position="43"/>
    </location>
</feature>
<dbReference type="InterPro" id="IPR000073">
    <property type="entry name" value="AB_hydrolase_1"/>
</dbReference>
<evidence type="ECO:0000256" key="2">
    <source>
        <dbReference type="SAM" id="Phobius"/>
    </source>
</evidence>
<feature type="domain" description="AB hydrolase-1" evidence="3">
    <location>
        <begin position="22"/>
        <end position="132"/>
    </location>
</feature>
<name>A0A918KP12_9GAMM</name>
<reference evidence="4" key="2">
    <citation type="submission" date="2020-09" db="EMBL/GenBank/DDBJ databases">
        <authorList>
            <person name="Sun Q."/>
            <person name="Kim S."/>
        </authorList>
    </citation>
    <scope>NUCLEOTIDE SEQUENCE</scope>
    <source>
        <strain evidence="4">KCTC 22169</strain>
    </source>
</reference>
<comment type="caution">
    <text evidence="4">The sequence shown here is derived from an EMBL/GenBank/DDBJ whole genome shotgun (WGS) entry which is preliminary data.</text>
</comment>
<proteinExistence type="predicted"/>
<dbReference type="PANTHER" id="PTHR43798">
    <property type="entry name" value="MONOACYLGLYCEROL LIPASE"/>
    <property type="match status" value="1"/>
</dbReference>
<keyword evidence="2" id="KW-0472">Membrane</keyword>
<evidence type="ECO:0000313" key="4">
    <source>
        <dbReference type="EMBL" id="GGX67918.1"/>
    </source>
</evidence>
<keyword evidence="1" id="KW-0175">Coiled coil</keyword>
<dbReference type="GO" id="GO:0047372">
    <property type="term" value="F:monoacylglycerol lipase activity"/>
    <property type="evidence" value="ECO:0007669"/>
    <property type="project" value="TreeGrafter"/>
</dbReference>
<dbReference type="InterPro" id="IPR029058">
    <property type="entry name" value="AB_hydrolase_fold"/>
</dbReference>
<reference evidence="4" key="1">
    <citation type="journal article" date="2014" name="Int. J. Syst. Evol. Microbiol.">
        <title>Complete genome sequence of Corynebacterium casei LMG S-19264T (=DSM 44701T), isolated from a smear-ripened cheese.</title>
        <authorList>
            <consortium name="US DOE Joint Genome Institute (JGI-PGF)"/>
            <person name="Walter F."/>
            <person name="Albersmeier A."/>
            <person name="Kalinowski J."/>
            <person name="Ruckert C."/>
        </authorList>
    </citation>
    <scope>NUCLEOTIDE SEQUENCE</scope>
    <source>
        <strain evidence="4">KCTC 22169</strain>
    </source>
</reference>
<feature type="coiled-coil region" evidence="1">
    <location>
        <begin position="157"/>
        <end position="184"/>
    </location>
</feature>
<dbReference type="AlphaFoldDB" id="A0A918KP12"/>
<evidence type="ECO:0000313" key="5">
    <source>
        <dbReference type="Proteomes" id="UP000626148"/>
    </source>
</evidence>
<keyword evidence="5" id="KW-1185">Reference proteome</keyword>
<keyword evidence="2" id="KW-1133">Transmembrane helix</keyword>
<dbReference type="RefSeq" id="WP_189611981.1">
    <property type="nucleotide sequence ID" value="NZ_BMXR01000011.1"/>
</dbReference>